<sequence length="224" mass="23691">MKKVIIYGASGHSKMIIDIIHKTKAYEIVGFMDSYKADGKRIYGYDIIGDLDNLIDLIKSYDIYGVIIGIGDNYTRKMAHEAISEIAPELNFVPIIHPSAIIADDVEVTQGTVVMAGAIINAGAKIGNFCIINTKASLGHDSEMSDYSSLASGATVGGNVSIGTCSAICLSASIINNVAIGGHTVIGSGALVISSIGDFKQAIGVPINSIKARKIDSKYLERHN</sequence>
<dbReference type="Proteomes" id="UP000216840">
    <property type="component" value="Unassembled WGS sequence"/>
</dbReference>
<dbReference type="CDD" id="cd03360">
    <property type="entry name" value="LbH_AT_putative"/>
    <property type="match status" value="1"/>
</dbReference>
<evidence type="ECO:0000259" key="4">
    <source>
        <dbReference type="Pfam" id="PF17836"/>
    </source>
</evidence>
<gene>
    <name evidence="5" type="ORF">CA834_04980</name>
</gene>
<dbReference type="EMBL" id="NGJN01000002">
    <property type="protein sequence ID" value="OZV69974.1"/>
    <property type="molecule type" value="Genomic_DNA"/>
</dbReference>
<dbReference type="NCBIfam" id="TIGR03570">
    <property type="entry name" value="NeuD_NnaD"/>
    <property type="match status" value="1"/>
</dbReference>
<dbReference type="AlphaFoldDB" id="A0A265UXD8"/>
<dbReference type="InterPro" id="IPR011004">
    <property type="entry name" value="Trimer_LpxA-like_sf"/>
</dbReference>
<feature type="site" description="Increases basicity of active site His" evidence="2">
    <location>
        <position position="141"/>
    </location>
</feature>
<dbReference type="Gene3D" id="2.160.10.10">
    <property type="entry name" value="Hexapeptide repeat proteins"/>
    <property type="match status" value="1"/>
</dbReference>
<evidence type="ECO:0000313" key="5">
    <source>
        <dbReference type="EMBL" id="OZV69974.1"/>
    </source>
</evidence>
<dbReference type="InterPro" id="IPR050179">
    <property type="entry name" value="Trans_hexapeptide_repeat"/>
</dbReference>
<evidence type="ECO:0000313" key="6">
    <source>
        <dbReference type="Proteomes" id="UP000216840"/>
    </source>
</evidence>
<proteinExistence type="inferred from homology"/>
<dbReference type="OrthoDB" id="9794407at2"/>
<dbReference type="PANTHER" id="PTHR43300">
    <property type="entry name" value="ACETYLTRANSFERASE"/>
    <property type="match status" value="1"/>
</dbReference>
<dbReference type="InterPro" id="IPR041561">
    <property type="entry name" value="PglD_N"/>
</dbReference>
<feature type="binding site" evidence="3">
    <location>
        <position position="71"/>
    </location>
    <ligand>
        <name>substrate</name>
    </ligand>
</feature>
<organism evidence="5 6">
    <name type="scientific">Winogradskyella aurantia</name>
    <dbReference type="NCBI Taxonomy" id="1915063"/>
    <lineage>
        <taxon>Bacteria</taxon>
        <taxon>Pseudomonadati</taxon>
        <taxon>Bacteroidota</taxon>
        <taxon>Flavobacteriia</taxon>
        <taxon>Flavobacteriales</taxon>
        <taxon>Flavobacteriaceae</taxon>
        <taxon>Winogradskyella</taxon>
    </lineage>
</organism>
<feature type="active site" description="Proton acceptor" evidence="2">
    <location>
        <position position="140"/>
    </location>
</feature>
<protein>
    <recommendedName>
        <fullName evidence="4">PglD N-terminal domain-containing protein</fullName>
    </recommendedName>
</protein>
<keyword evidence="6" id="KW-1185">Reference proteome</keyword>
<comment type="caution">
    <text evidence="5">The sequence shown here is derived from an EMBL/GenBank/DDBJ whole genome shotgun (WGS) entry which is preliminary data.</text>
</comment>
<dbReference type="PANTHER" id="PTHR43300:SF7">
    <property type="entry name" value="UDP-N-ACETYLBACILLOSAMINE N-ACETYLTRANSFERASE"/>
    <property type="match status" value="1"/>
</dbReference>
<dbReference type="SUPFAM" id="SSF51161">
    <property type="entry name" value="Trimeric LpxA-like enzymes"/>
    <property type="match status" value="1"/>
</dbReference>
<reference evidence="5 6" key="1">
    <citation type="submission" date="2017-05" db="EMBL/GenBank/DDBJ databases">
        <title>The draft genome sequence of Idiomarina salinarum WNB302.</title>
        <authorList>
            <person name="Sun Y."/>
            <person name="Chen B."/>
            <person name="Du Z."/>
        </authorList>
    </citation>
    <scope>NUCLEOTIDE SEQUENCE [LARGE SCALE GENOMIC DNA]</scope>
    <source>
        <strain evidence="5 6">WNB302</strain>
    </source>
</reference>
<feature type="domain" description="PglD N-terminal" evidence="4">
    <location>
        <begin position="3"/>
        <end position="81"/>
    </location>
</feature>
<accession>A0A265UXD8</accession>
<dbReference type="Gene3D" id="3.40.50.20">
    <property type="match status" value="1"/>
</dbReference>
<comment type="similarity">
    <text evidence="1">Belongs to the transferase hexapeptide repeat family.</text>
</comment>
<feature type="binding site" evidence="3">
    <location>
        <begin position="10"/>
        <end position="12"/>
    </location>
    <ligand>
        <name>substrate</name>
    </ligand>
</feature>
<dbReference type="InterPro" id="IPR020019">
    <property type="entry name" value="AcTrfase_PglD-like"/>
</dbReference>
<name>A0A265UXD8_9FLAO</name>
<dbReference type="Pfam" id="PF17836">
    <property type="entry name" value="PglD_N"/>
    <property type="match status" value="1"/>
</dbReference>
<evidence type="ECO:0000256" key="3">
    <source>
        <dbReference type="PIRSR" id="PIRSR620019-2"/>
    </source>
</evidence>
<evidence type="ECO:0000256" key="2">
    <source>
        <dbReference type="PIRSR" id="PIRSR620019-1"/>
    </source>
</evidence>
<evidence type="ECO:0000256" key="1">
    <source>
        <dbReference type="ARBA" id="ARBA00007274"/>
    </source>
</evidence>
<dbReference type="RefSeq" id="WP_094967565.1">
    <property type="nucleotide sequence ID" value="NZ_NGJN01000002.1"/>
</dbReference>